<evidence type="ECO:0000313" key="1">
    <source>
        <dbReference type="EMBL" id="MFC0861697.1"/>
    </source>
</evidence>
<proteinExistence type="predicted"/>
<sequence length="323" mass="35632">MSKPVKIWYVAGQRLCNFDCTYCVSVGDWAKSRRYDWRDPADKDRFVSIVEWIGSRPFEVAVRLGSLGEPFASQTFLAQAGWLTRQRSVRYVELVSNGSLLMRRLPKMEPLANLGKLSLWLTYHDGQTNLDKFIAAAAFAQEEYGCFVVVNALLFPGGTDAIRRVRDAARDAGLRFNVDLGYDPTAPSVAFESDGITAAVPMIRSEPDVVSAVEELGGDAALTRAALVGLTSPQGRACRAGHDYVFIDIHGQVHRCSRYAVLERDCYGNVLDPDFELDLRPQEWVPCAAARGCCNKEDFLNLDVAVTVGLRGGQVPSLGWTDA</sequence>
<name>A0ABV6U134_9ACTN</name>
<evidence type="ECO:0000313" key="2">
    <source>
        <dbReference type="Proteomes" id="UP001589870"/>
    </source>
</evidence>
<dbReference type="EMBL" id="JBHMQT010000006">
    <property type="protein sequence ID" value="MFC0861697.1"/>
    <property type="molecule type" value="Genomic_DNA"/>
</dbReference>
<dbReference type="Gene3D" id="3.20.20.70">
    <property type="entry name" value="Aldolase class I"/>
    <property type="match status" value="1"/>
</dbReference>
<dbReference type="SUPFAM" id="SSF102114">
    <property type="entry name" value="Radical SAM enzymes"/>
    <property type="match status" value="1"/>
</dbReference>
<reference evidence="1 2" key="1">
    <citation type="submission" date="2024-09" db="EMBL/GenBank/DDBJ databases">
        <authorList>
            <person name="Sun Q."/>
            <person name="Mori K."/>
        </authorList>
    </citation>
    <scope>NUCLEOTIDE SEQUENCE [LARGE SCALE GENOMIC DNA]</scope>
    <source>
        <strain evidence="1 2">TBRC 1851</strain>
    </source>
</reference>
<dbReference type="InterPro" id="IPR058240">
    <property type="entry name" value="rSAM_sf"/>
</dbReference>
<gene>
    <name evidence="1" type="ORF">ACFHYQ_05230</name>
</gene>
<comment type="caution">
    <text evidence="1">The sequence shown here is derived from an EMBL/GenBank/DDBJ whole genome shotgun (WGS) entry which is preliminary data.</text>
</comment>
<dbReference type="CDD" id="cd01335">
    <property type="entry name" value="Radical_SAM"/>
    <property type="match status" value="1"/>
</dbReference>
<dbReference type="RefSeq" id="WP_394299924.1">
    <property type="nucleotide sequence ID" value="NZ_JBHMQT010000006.1"/>
</dbReference>
<organism evidence="1 2">
    <name type="scientific">Sphaerimonospora cavernae</name>
    <dbReference type="NCBI Taxonomy" id="1740611"/>
    <lineage>
        <taxon>Bacteria</taxon>
        <taxon>Bacillati</taxon>
        <taxon>Actinomycetota</taxon>
        <taxon>Actinomycetes</taxon>
        <taxon>Streptosporangiales</taxon>
        <taxon>Streptosporangiaceae</taxon>
        <taxon>Sphaerimonospora</taxon>
    </lineage>
</organism>
<dbReference type="InterPro" id="IPR013785">
    <property type="entry name" value="Aldolase_TIM"/>
</dbReference>
<accession>A0ABV6U134</accession>
<dbReference type="Proteomes" id="UP001589870">
    <property type="component" value="Unassembled WGS sequence"/>
</dbReference>
<keyword evidence="2" id="KW-1185">Reference proteome</keyword>
<protein>
    <submittedName>
        <fullName evidence="1">Radical SAM/SPASM domain-containing protein</fullName>
    </submittedName>
</protein>